<keyword evidence="4" id="KW-1185">Reference proteome</keyword>
<comment type="caution">
    <text evidence="3">The sequence shown here is derived from an EMBL/GenBank/DDBJ whole genome shotgun (WGS) entry which is preliminary data.</text>
</comment>
<name>A0A839ES62_9HYPH</name>
<proteinExistence type="predicted"/>
<dbReference type="NCBIfam" id="NF033542">
    <property type="entry name" value="transpos_IS110"/>
    <property type="match status" value="1"/>
</dbReference>
<dbReference type="InterPro" id="IPR002525">
    <property type="entry name" value="Transp_IS110-like_N"/>
</dbReference>
<dbReference type="InterPro" id="IPR003346">
    <property type="entry name" value="Transposase_20"/>
</dbReference>
<dbReference type="RefSeq" id="WP_182549902.1">
    <property type="nucleotide sequence ID" value="NZ_JACGXN010000003.1"/>
</dbReference>
<evidence type="ECO:0000259" key="1">
    <source>
        <dbReference type="Pfam" id="PF01548"/>
    </source>
</evidence>
<feature type="domain" description="Transposase IS116/IS110/IS902 C-terminal" evidence="2">
    <location>
        <begin position="223"/>
        <end position="263"/>
    </location>
</feature>
<reference evidence="3 4" key="1">
    <citation type="submission" date="2020-07" db="EMBL/GenBank/DDBJ databases">
        <title>Genomic Encyclopedia of Type Strains, Phase IV (KMG-V): Genome sequencing to study the core and pangenomes of soil and plant-associated prokaryotes.</title>
        <authorList>
            <person name="Whitman W."/>
        </authorList>
    </citation>
    <scope>NUCLEOTIDE SEQUENCE [LARGE SCALE GENOMIC DNA]</scope>
    <source>
        <strain evidence="3 4">AN3</strain>
    </source>
</reference>
<dbReference type="PANTHER" id="PTHR33055">
    <property type="entry name" value="TRANSPOSASE FOR INSERTION SEQUENCE ELEMENT IS1111A"/>
    <property type="match status" value="1"/>
</dbReference>
<dbReference type="GO" id="GO:0006313">
    <property type="term" value="P:DNA transposition"/>
    <property type="evidence" value="ECO:0007669"/>
    <property type="project" value="InterPro"/>
</dbReference>
<organism evidence="3 4">
    <name type="scientific">Phyllobacterium myrsinacearum</name>
    <dbReference type="NCBI Taxonomy" id="28101"/>
    <lineage>
        <taxon>Bacteria</taxon>
        <taxon>Pseudomonadati</taxon>
        <taxon>Pseudomonadota</taxon>
        <taxon>Alphaproteobacteria</taxon>
        <taxon>Hyphomicrobiales</taxon>
        <taxon>Phyllobacteriaceae</taxon>
        <taxon>Phyllobacterium</taxon>
    </lineage>
</organism>
<evidence type="ECO:0000259" key="2">
    <source>
        <dbReference type="Pfam" id="PF02371"/>
    </source>
</evidence>
<evidence type="ECO:0000313" key="4">
    <source>
        <dbReference type="Proteomes" id="UP000549052"/>
    </source>
</evidence>
<dbReference type="InterPro" id="IPR047650">
    <property type="entry name" value="Transpos_IS110"/>
</dbReference>
<dbReference type="GO" id="GO:0004803">
    <property type="term" value="F:transposase activity"/>
    <property type="evidence" value="ECO:0007669"/>
    <property type="project" value="InterPro"/>
</dbReference>
<sequence length="263" mass="29560">MTQTKFIGLDVHKETVAVAIADATRDGEVRFYGTIPNAREAIRRLFDRLSGSGVELHFCYEAGGCGYEIYRQLRQPGASCDVIAPSMMPKKRGDRIKNDRRDAVALARSLRAGELTAIWVPDESHEAMRDLVRARRQAKGDLVAARQMLLGFLLRHGRKFPGKTNWTRLHWRWLGEQAFGSPHQQFVVGEGVRRIEKAQARCDRLDHMLQEAMEGWSPAPLVKALQALRGIGLVIAATLVTEIGDLTRFQTPRHLMGWLGLVP</sequence>
<dbReference type="EMBL" id="JACGXN010000003">
    <property type="protein sequence ID" value="MBA8879277.1"/>
    <property type="molecule type" value="Genomic_DNA"/>
</dbReference>
<protein>
    <submittedName>
        <fullName evidence="3">Transposase</fullName>
    </submittedName>
</protein>
<feature type="domain" description="Transposase IS110-like N-terminal" evidence="1">
    <location>
        <begin position="7"/>
        <end position="154"/>
    </location>
</feature>
<dbReference type="GO" id="GO:0003677">
    <property type="term" value="F:DNA binding"/>
    <property type="evidence" value="ECO:0007669"/>
    <property type="project" value="InterPro"/>
</dbReference>
<evidence type="ECO:0000313" key="3">
    <source>
        <dbReference type="EMBL" id="MBA8879277.1"/>
    </source>
</evidence>
<accession>A0A839ES62</accession>
<dbReference type="Pfam" id="PF01548">
    <property type="entry name" value="DEDD_Tnp_IS110"/>
    <property type="match status" value="1"/>
</dbReference>
<dbReference type="AlphaFoldDB" id="A0A839ES62"/>
<dbReference type="Pfam" id="PF02371">
    <property type="entry name" value="Transposase_20"/>
    <property type="match status" value="1"/>
</dbReference>
<gene>
    <name evidence="3" type="ORF">FHW16_002995</name>
</gene>
<dbReference type="Proteomes" id="UP000549052">
    <property type="component" value="Unassembled WGS sequence"/>
</dbReference>